<evidence type="ECO:0000313" key="1">
    <source>
        <dbReference type="EMBL" id="BBA98026.1"/>
    </source>
</evidence>
<evidence type="ECO:0000313" key="2">
    <source>
        <dbReference type="Proteomes" id="UP000595703"/>
    </source>
</evidence>
<dbReference type="KEGG" id="arev:RVR_4051"/>
<protein>
    <submittedName>
        <fullName evidence="1">Uncharacterized protein</fullName>
    </submittedName>
</protein>
<dbReference type="EMBL" id="AP018365">
    <property type="protein sequence ID" value="BBA98026.1"/>
    <property type="molecule type" value="Genomic_DNA"/>
</dbReference>
<gene>
    <name evidence="1" type="ORF">RVR_4051</name>
</gene>
<sequence length="106" mass="11698">MVELGGQMVDNPRRAWLQSLLSSIDTTLAAMRPVLDKPASDFGGGKAWIGTDAATRFQADLTGRRNSVHTLTDGLRDVVQNALRAEPLQVTEGQARQMRMDHEHGW</sequence>
<accession>A0A7U3USX2</accession>
<dbReference type="Proteomes" id="UP000595703">
    <property type="component" value="Chromosome"/>
</dbReference>
<keyword evidence="2" id="KW-1185">Reference proteome</keyword>
<name>A0A7U3USX2_9ACTN</name>
<dbReference type="RefSeq" id="WP_202234233.1">
    <property type="nucleotide sequence ID" value="NZ_AP018365.1"/>
</dbReference>
<reference evidence="1 2" key="4">
    <citation type="journal article" date="2020" name="Sci. Rep.">
        <title>beta-carboline chemical signals induce reveromycin production through a LuxR family regulator in Streptomyces sp. SN-593.</title>
        <authorList>
            <person name="Panthee S."/>
            <person name="Kito N."/>
            <person name="Hayashi T."/>
            <person name="Shimizu T."/>
            <person name="Ishikawa J."/>
            <person name="Hamamoto H."/>
            <person name="Osada H."/>
            <person name="Takahashi S."/>
        </authorList>
    </citation>
    <scope>NUCLEOTIDE SEQUENCE [LARGE SCALE GENOMIC DNA]</scope>
    <source>
        <strain evidence="1 2">SN-593</strain>
    </source>
</reference>
<dbReference type="AlphaFoldDB" id="A0A7U3USX2"/>
<reference evidence="1 2" key="3">
    <citation type="journal article" date="2011" name="Nat. Chem. Biol.">
        <title>Reveromycin A biosynthesis uses RevG and RevJ for stereospecific spiroacetal formation.</title>
        <authorList>
            <person name="Takahashi S."/>
            <person name="Toyoda A."/>
            <person name="Sekiyama Y."/>
            <person name="Takagi H."/>
            <person name="Nogawa T."/>
            <person name="Uramoto M."/>
            <person name="Suzuki R."/>
            <person name="Koshino H."/>
            <person name="Kumano T."/>
            <person name="Panthee S."/>
            <person name="Dairi T."/>
            <person name="Ishikawa J."/>
            <person name="Ikeda H."/>
            <person name="Sakaki Y."/>
            <person name="Osada H."/>
        </authorList>
    </citation>
    <scope>NUCLEOTIDE SEQUENCE [LARGE SCALE GENOMIC DNA]</scope>
    <source>
        <strain evidence="1 2">SN-593</strain>
    </source>
</reference>
<organism evidence="1 2">
    <name type="scientific">Actinacidiphila reveromycinica</name>
    <dbReference type="NCBI Taxonomy" id="659352"/>
    <lineage>
        <taxon>Bacteria</taxon>
        <taxon>Bacillati</taxon>
        <taxon>Actinomycetota</taxon>
        <taxon>Actinomycetes</taxon>
        <taxon>Kitasatosporales</taxon>
        <taxon>Streptomycetaceae</taxon>
        <taxon>Actinacidiphila</taxon>
    </lineage>
</organism>
<reference evidence="1 2" key="2">
    <citation type="journal article" date="2011" name="J. Antibiot.">
        <title>Furaquinocins I and J: novel polyketide isoprenoid hybrid compounds from Streptomyces reveromyceticus SN-593.</title>
        <authorList>
            <person name="Panthee S."/>
            <person name="Takahashi S."/>
            <person name="Takagi H."/>
            <person name="Nogawa T."/>
            <person name="Oowada E."/>
            <person name="Uramoto M."/>
            <person name="Osada H."/>
        </authorList>
    </citation>
    <scope>NUCLEOTIDE SEQUENCE [LARGE SCALE GENOMIC DNA]</scope>
    <source>
        <strain evidence="1 2">SN-593</strain>
    </source>
</reference>
<reference evidence="1 2" key="1">
    <citation type="journal article" date="2010" name="J. Bacteriol.">
        <title>Biochemical characterization of a novel indole prenyltransferase from Streptomyces sp. SN-593.</title>
        <authorList>
            <person name="Takahashi S."/>
            <person name="Takagi H."/>
            <person name="Toyoda A."/>
            <person name="Uramoto M."/>
            <person name="Nogawa T."/>
            <person name="Ueki M."/>
            <person name="Sakaki Y."/>
            <person name="Osada H."/>
        </authorList>
    </citation>
    <scope>NUCLEOTIDE SEQUENCE [LARGE SCALE GENOMIC DNA]</scope>
    <source>
        <strain evidence="1 2">SN-593</strain>
    </source>
</reference>
<proteinExistence type="predicted"/>